<dbReference type="Proteomes" id="UP000769766">
    <property type="component" value="Unassembled WGS sequence"/>
</dbReference>
<evidence type="ECO:0000313" key="3">
    <source>
        <dbReference type="Proteomes" id="UP000769766"/>
    </source>
</evidence>
<organism evidence="2 3">
    <name type="scientific">Tectimicrobiota bacterium</name>
    <dbReference type="NCBI Taxonomy" id="2528274"/>
    <lineage>
        <taxon>Bacteria</taxon>
        <taxon>Pseudomonadati</taxon>
        <taxon>Nitrospinota/Tectimicrobiota group</taxon>
        <taxon>Candidatus Tectimicrobiota</taxon>
    </lineage>
</organism>
<dbReference type="AlphaFoldDB" id="A0A932CME2"/>
<feature type="coiled-coil region" evidence="1">
    <location>
        <begin position="5"/>
        <end position="32"/>
    </location>
</feature>
<reference evidence="2" key="1">
    <citation type="submission" date="2020-07" db="EMBL/GenBank/DDBJ databases">
        <title>Huge and variable diversity of episymbiotic CPR bacteria and DPANN archaea in groundwater ecosystems.</title>
        <authorList>
            <person name="He C.Y."/>
            <person name="Keren R."/>
            <person name="Whittaker M."/>
            <person name="Farag I.F."/>
            <person name="Doudna J."/>
            <person name="Cate J.H.D."/>
            <person name="Banfield J.F."/>
        </authorList>
    </citation>
    <scope>NUCLEOTIDE SEQUENCE</scope>
    <source>
        <strain evidence="2">NC_groundwater_672_Ag_B-0.1um_62_36</strain>
    </source>
</reference>
<protein>
    <submittedName>
        <fullName evidence="2">Uncharacterized protein</fullName>
    </submittedName>
</protein>
<accession>A0A932CME2</accession>
<name>A0A932CME2_UNCTE</name>
<keyword evidence="1" id="KW-0175">Coiled coil</keyword>
<sequence length="134" mass="15702">MPEELDNLIRLGLKLEEQIAGLNAQLSQVRERIADLMGGSREYVGQGVMARKWARVRWDINTHLLLDELPRESLEYFKEVVITKEKLDQAVRAGQLPPRLHDRAVRKMEEGWNVTFKPSGQEERRLEERRREIA</sequence>
<evidence type="ECO:0000313" key="2">
    <source>
        <dbReference type="EMBL" id="MBI2875829.1"/>
    </source>
</evidence>
<gene>
    <name evidence="2" type="ORF">HYY20_02990</name>
</gene>
<evidence type="ECO:0000256" key="1">
    <source>
        <dbReference type="SAM" id="Coils"/>
    </source>
</evidence>
<comment type="caution">
    <text evidence="2">The sequence shown here is derived from an EMBL/GenBank/DDBJ whole genome shotgun (WGS) entry which is preliminary data.</text>
</comment>
<proteinExistence type="predicted"/>
<dbReference type="EMBL" id="JACPRF010000090">
    <property type="protein sequence ID" value="MBI2875829.1"/>
    <property type="molecule type" value="Genomic_DNA"/>
</dbReference>